<gene>
    <name evidence="2" type="ORF">HINF_LOCUS46136</name>
    <name evidence="1" type="ORF">HINF_LOCUS8335</name>
</gene>
<dbReference type="EMBL" id="CAXDID020000202">
    <property type="protein sequence ID" value="CAL6054581.1"/>
    <property type="molecule type" value="Genomic_DNA"/>
</dbReference>
<reference evidence="2 3" key="2">
    <citation type="submission" date="2024-07" db="EMBL/GenBank/DDBJ databases">
        <authorList>
            <person name="Akdeniz Z."/>
        </authorList>
    </citation>
    <scope>NUCLEOTIDE SEQUENCE [LARGE SCALE GENOMIC DNA]</scope>
</reference>
<comment type="caution">
    <text evidence="1">The sequence shown here is derived from an EMBL/GenBank/DDBJ whole genome shotgun (WGS) entry which is preliminary data.</text>
</comment>
<dbReference type="SUPFAM" id="SSF48403">
    <property type="entry name" value="Ankyrin repeat"/>
    <property type="match status" value="1"/>
</dbReference>
<dbReference type="Proteomes" id="UP001642409">
    <property type="component" value="Unassembled WGS sequence"/>
</dbReference>
<dbReference type="EMBL" id="CATOUU010000202">
    <property type="protein sequence ID" value="CAI9920690.1"/>
    <property type="molecule type" value="Genomic_DNA"/>
</dbReference>
<dbReference type="Pfam" id="PF12796">
    <property type="entry name" value="Ank_2"/>
    <property type="match status" value="1"/>
</dbReference>
<dbReference type="PANTHER" id="PTHR24120">
    <property type="entry name" value="GH07239P"/>
    <property type="match status" value="1"/>
</dbReference>
<accession>A0AA86NJ41</accession>
<proteinExistence type="predicted"/>
<dbReference type="InterPro" id="IPR002110">
    <property type="entry name" value="Ankyrin_rpt"/>
</dbReference>
<sequence length="268" mass="30572">MICSGVVDCSTLYHIQNTNIKHFANVISEQNEIIRQTFRSYHYNSSILIINVSSSINDRLSMKTSQRFKTRSCYGQAWADTNPHRKIDEQHELIQLVRCGNKSKFQRLQKECTDDCSISQMMQSMFILGKAFDSKFIIQNQLYSRDISGKTALHYAVAGGCDLESPSIKQRITKYLIKSQDNNGITSLMMAAELGDFPACLSLKEESTMQDAKGRTALMHALQNKQLKVAQYLFKVEAAISDNENNTWEWYSNQSSITDAFQKMLTNK</sequence>
<evidence type="ECO:0000313" key="2">
    <source>
        <dbReference type="EMBL" id="CAL6054581.1"/>
    </source>
</evidence>
<keyword evidence="3" id="KW-1185">Reference proteome</keyword>
<protein>
    <submittedName>
        <fullName evidence="1">Uncharacterized protein</fullName>
    </submittedName>
</protein>
<evidence type="ECO:0000313" key="1">
    <source>
        <dbReference type="EMBL" id="CAI9920690.1"/>
    </source>
</evidence>
<dbReference type="AlphaFoldDB" id="A0AA86NJ41"/>
<name>A0AA86NJ41_9EUKA</name>
<dbReference type="InterPro" id="IPR036770">
    <property type="entry name" value="Ankyrin_rpt-contain_sf"/>
</dbReference>
<dbReference type="PANTHER" id="PTHR24120:SF4">
    <property type="entry name" value="GH07239P"/>
    <property type="match status" value="1"/>
</dbReference>
<dbReference type="SMART" id="SM00248">
    <property type="entry name" value="ANK"/>
    <property type="match status" value="2"/>
</dbReference>
<evidence type="ECO:0000313" key="3">
    <source>
        <dbReference type="Proteomes" id="UP001642409"/>
    </source>
</evidence>
<organism evidence="1">
    <name type="scientific">Hexamita inflata</name>
    <dbReference type="NCBI Taxonomy" id="28002"/>
    <lineage>
        <taxon>Eukaryota</taxon>
        <taxon>Metamonada</taxon>
        <taxon>Diplomonadida</taxon>
        <taxon>Hexamitidae</taxon>
        <taxon>Hexamitinae</taxon>
        <taxon>Hexamita</taxon>
    </lineage>
</organism>
<dbReference type="Gene3D" id="1.25.40.20">
    <property type="entry name" value="Ankyrin repeat-containing domain"/>
    <property type="match status" value="1"/>
</dbReference>
<reference evidence="1" key="1">
    <citation type="submission" date="2023-06" db="EMBL/GenBank/DDBJ databases">
        <authorList>
            <person name="Kurt Z."/>
        </authorList>
    </citation>
    <scope>NUCLEOTIDE SEQUENCE</scope>
</reference>